<dbReference type="AlphaFoldDB" id="A0A6A7B701"/>
<dbReference type="EMBL" id="MU006304">
    <property type="protein sequence ID" value="KAF2851064.1"/>
    <property type="molecule type" value="Genomic_DNA"/>
</dbReference>
<evidence type="ECO:0000313" key="2">
    <source>
        <dbReference type="Proteomes" id="UP000799423"/>
    </source>
</evidence>
<gene>
    <name evidence="1" type="ORF">T440DRAFT_489477</name>
</gene>
<evidence type="ECO:0000313" key="1">
    <source>
        <dbReference type="EMBL" id="KAF2851064.1"/>
    </source>
</evidence>
<reference evidence="1" key="1">
    <citation type="submission" date="2020-01" db="EMBL/GenBank/DDBJ databases">
        <authorList>
            <consortium name="DOE Joint Genome Institute"/>
            <person name="Haridas S."/>
            <person name="Albert R."/>
            <person name="Binder M."/>
            <person name="Bloem J."/>
            <person name="Labutti K."/>
            <person name="Salamov A."/>
            <person name="Andreopoulos B."/>
            <person name="Baker S.E."/>
            <person name="Barry K."/>
            <person name="Bills G."/>
            <person name="Bluhm B.H."/>
            <person name="Cannon C."/>
            <person name="Castanera R."/>
            <person name="Culley D.E."/>
            <person name="Daum C."/>
            <person name="Ezra D."/>
            <person name="Gonzalez J.B."/>
            <person name="Henrissat B."/>
            <person name="Kuo A."/>
            <person name="Liang C."/>
            <person name="Lipzen A."/>
            <person name="Lutzoni F."/>
            <person name="Magnuson J."/>
            <person name="Mondo S."/>
            <person name="Nolan M."/>
            <person name="Ohm R."/>
            <person name="Pangilinan J."/>
            <person name="Park H.-J."/>
            <person name="Ramirez L."/>
            <person name="Alfaro M."/>
            <person name="Sun H."/>
            <person name="Tritt A."/>
            <person name="Yoshinaga Y."/>
            <person name="Zwiers L.-H."/>
            <person name="Turgeon B.G."/>
            <person name="Goodwin S.B."/>
            <person name="Spatafora J.W."/>
            <person name="Crous P.W."/>
            <person name="Grigoriev I.V."/>
        </authorList>
    </citation>
    <scope>NUCLEOTIDE SEQUENCE</scope>
    <source>
        <strain evidence="1">IPT5</strain>
    </source>
</reference>
<proteinExistence type="predicted"/>
<protein>
    <submittedName>
        <fullName evidence="1">Uncharacterized protein</fullName>
    </submittedName>
</protein>
<organism evidence="1 2">
    <name type="scientific">Plenodomus tracheiphilus IPT5</name>
    <dbReference type="NCBI Taxonomy" id="1408161"/>
    <lineage>
        <taxon>Eukaryota</taxon>
        <taxon>Fungi</taxon>
        <taxon>Dikarya</taxon>
        <taxon>Ascomycota</taxon>
        <taxon>Pezizomycotina</taxon>
        <taxon>Dothideomycetes</taxon>
        <taxon>Pleosporomycetidae</taxon>
        <taxon>Pleosporales</taxon>
        <taxon>Pleosporineae</taxon>
        <taxon>Leptosphaeriaceae</taxon>
        <taxon>Plenodomus</taxon>
    </lineage>
</organism>
<dbReference type="OrthoDB" id="3683963at2759"/>
<dbReference type="Proteomes" id="UP000799423">
    <property type="component" value="Unassembled WGS sequence"/>
</dbReference>
<keyword evidence="2" id="KW-1185">Reference proteome</keyword>
<accession>A0A6A7B701</accession>
<name>A0A6A7B701_9PLEO</name>
<sequence>MAQPSDVSESYTSPISGKTFQVIHLQNSILTVNVSESYDMLGNYPSFATAQRIALRALEYAAQECQKRSYRGRCFGYIDTRFRSIITVYVEGAGAEDNICLSEFQINKVYCGPAVQPSESFWNCRPEWPRTRIPMFSRREDKPFRALGGPTYEHRFSLASGPGLQNKAVHVSGGNI</sequence>